<dbReference type="RefSeq" id="WP_262064715.1">
    <property type="nucleotide sequence ID" value="NZ_JAMXOD010000001.1"/>
</dbReference>
<dbReference type="InterPro" id="IPR023198">
    <property type="entry name" value="PGP-like_dom2"/>
</dbReference>
<dbReference type="InterPro" id="IPR050155">
    <property type="entry name" value="HAD-like_hydrolase_sf"/>
</dbReference>
<dbReference type="InterPro" id="IPR036412">
    <property type="entry name" value="HAD-like_sf"/>
</dbReference>
<dbReference type="Gene3D" id="3.40.50.1000">
    <property type="entry name" value="HAD superfamily/HAD-like"/>
    <property type="match status" value="1"/>
</dbReference>
<gene>
    <name evidence="1" type="ORF">NK125_00700</name>
</gene>
<name>A0ABT1E5S7_9FIRM</name>
<dbReference type="PANTHER" id="PTHR43434:SF1">
    <property type="entry name" value="PHOSPHOGLYCOLATE PHOSPHATASE"/>
    <property type="match status" value="1"/>
</dbReference>
<accession>A0ABT1E5S7</accession>
<dbReference type="SUPFAM" id="SSF56784">
    <property type="entry name" value="HAD-like"/>
    <property type="match status" value="1"/>
</dbReference>
<dbReference type="InterPro" id="IPR023214">
    <property type="entry name" value="HAD_sf"/>
</dbReference>
<dbReference type="Pfam" id="PF13419">
    <property type="entry name" value="HAD_2"/>
    <property type="match status" value="1"/>
</dbReference>
<organism evidence="1 2">
    <name type="scientific">Aequitasia blattaphilus</name>
    <dbReference type="NCBI Taxonomy" id="2949332"/>
    <lineage>
        <taxon>Bacteria</taxon>
        <taxon>Bacillati</taxon>
        <taxon>Bacillota</taxon>
        <taxon>Clostridia</taxon>
        <taxon>Lachnospirales</taxon>
        <taxon>Lachnospiraceae</taxon>
        <taxon>Aequitasia</taxon>
    </lineage>
</organism>
<sequence>MVDGIIFDLDGTLWDATELVAVAWSRAAKKYTGVDPKFTKEQIGACLGKLLIDIAVMLFPDCTKEQHQELIELCIEEEHKELQVSSGVLYPGLEETLKELKKTYPLYIVSNCQAGYIEDFLAATGFSHYFADHLCPGDTGNPKGDNIMEIVEKHQMKSPVYVGDTQGDYEATIKAKVPFIYAAYGFGEVEGYHKKIDSFCELPTIMKEL</sequence>
<dbReference type="EMBL" id="JAMZFW010000001">
    <property type="protein sequence ID" value="MCP1100929.1"/>
    <property type="molecule type" value="Genomic_DNA"/>
</dbReference>
<comment type="caution">
    <text evidence="1">The sequence shown here is derived from an EMBL/GenBank/DDBJ whole genome shotgun (WGS) entry which is preliminary data.</text>
</comment>
<keyword evidence="2" id="KW-1185">Reference proteome</keyword>
<reference evidence="1 2" key="1">
    <citation type="journal article" date="2022" name="Genome Biol. Evol.">
        <title>Host diet, physiology and behaviors set the stage for Lachnospiraceae cladogenesis.</title>
        <authorList>
            <person name="Vera-Ponce De Leon A."/>
            <person name="Schneider M."/>
            <person name="Jahnes B.C."/>
            <person name="Sadowski V."/>
            <person name="Camuy-Velez L.A."/>
            <person name="Duan J."/>
            <person name="Sabree Z.L."/>
        </authorList>
    </citation>
    <scope>NUCLEOTIDE SEQUENCE [LARGE SCALE GENOMIC DNA]</scope>
    <source>
        <strain evidence="1 2">PAL113</strain>
    </source>
</reference>
<dbReference type="Proteomes" id="UP001523566">
    <property type="component" value="Unassembled WGS sequence"/>
</dbReference>
<evidence type="ECO:0000313" key="1">
    <source>
        <dbReference type="EMBL" id="MCP1100929.1"/>
    </source>
</evidence>
<keyword evidence="1" id="KW-0378">Hydrolase</keyword>
<dbReference type="PANTHER" id="PTHR43434">
    <property type="entry name" value="PHOSPHOGLYCOLATE PHOSPHATASE"/>
    <property type="match status" value="1"/>
</dbReference>
<dbReference type="GO" id="GO:0016787">
    <property type="term" value="F:hydrolase activity"/>
    <property type="evidence" value="ECO:0007669"/>
    <property type="project" value="UniProtKB-KW"/>
</dbReference>
<protein>
    <submittedName>
        <fullName evidence="1">HAD family hydrolase</fullName>
    </submittedName>
</protein>
<dbReference type="InterPro" id="IPR041492">
    <property type="entry name" value="HAD_2"/>
</dbReference>
<proteinExistence type="predicted"/>
<evidence type="ECO:0000313" key="2">
    <source>
        <dbReference type="Proteomes" id="UP001523566"/>
    </source>
</evidence>
<dbReference type="Gene3D" id="1.10.150.240">
    <property type="entry name" value="Putative phosphatase, domain 2"/>
    <property type="match status" value="1"/>
</dbReference>